<dbReference type="Proteomes" id="UP000321750">
    <property type="component" value="Unassembled WGS sequence"/>
</dbReference>
<evidence type="ECO:0000256" key="1">
    <source>
        <dbReference type="SAM" id="MobiDB-lite"/>
    </source>
</evidence>
<feature type="compositionally biased region" description="Low complexity" evidence="1">
    <location>
        <begin position="25"/>
        <end position="38"/>
    </location>
</feature>
<feature type="compositionally biased region" description="Basic and acidic residues" evidence="1">
    <location>
        <begin position="143"/>
        <end position="165"/>
    </location>
</feature>
<reference evidence="3 4" key="1">
    <citation type="submission" date="2019-07" db="EMBL/GenBank/DDBJ databases">
        <title>Whole genome shotgun sequence of Methylobacterium gnaphalii NBRC 107716.</title>
        <authorList>
            <person name="Hosoyama A."/>
            <person name="Uohara A."/>
            <person name="Ohji S."/>
            <person name="Ichikawa N."/>
        </authorList>
    </citation>
    <scope>NUCLEOTIDE SEQUENCE [LARGE SCALE GENOMIC DNA]</scope>
    <source>
        <strain evidence="3 4">NBRC 107716</strain>
    </source>
</reference>
<name>A0A512JH80_9HYPH</name>
<evidence type="ECO:0000256" key="2">
    <source>
        <dbReference type="SAM" id="SignalP"/>
    </source>
</evidence>
<protein>
    <submittedName>
        <fullName evidence="3">Uncharacterized protein</fullName>
    </submittedName>
</protein>
<feature type="chain" id="PRO_5021832838" evidence="2">
    <location>
        <begin position="25"/>
        <end position="165"/>
    </location>
</feature>
<organism evidence="3 4">
    <name type="scientific">Methylobacterium gnaphalii</name>
    <dbReference type="NCBI Taxonomy" id="1010610"/>
    <lineage>
        <taxon>Bacteria</taxon>
        <taxon>Pseudomonadati</taxon>
        <taxon>Pseudomonadota</taxon>
        <taxon>Alphaproteobacteria</taxon>
        <taxon>Hyphomicrobiales</taxon>
        <taxon>Methylobacteriaceae</taxon>
        <taxon>Methylobacterium</taxon>
    </lineage>
</organism>
<comment type="caution">
    <text evidence="3">The sequence shown here is derived from an EMBL/GenBank/DDBJ whole genome shotgun (WGS) entry which is preliminary data.</text>
</comment>
<feature type="signal peptide" evidence="2">
    <location>
        <begin position="1"/>
        <end position="24"/>
    </location>
</feature>
<feature type="compositionally biased region" description="Pro residues" evidence="1">
    <location>
        <begin position="39"/>
        <end position="48"/>
    </location>
</feature>
<feature type="region of interest" description="Disordered" evidence="1">
    <location>
        <begin position="25"/>
        <end position="58"/>
    </location>
</feature>
<dbReference type="EMBL" id="BJZV01000004">
    <property type="protein sequence ID" value="GEP09305.1"/>
    <property type="molecule type" value="Genomic_DNA"/>
</dbReference>
<accession>A0A512JH80</accession>
<evidence type="ECO:0000313" key="4">
    <source>
        <dbReference type="Proteomes" id="UP000321750"/>
    </source>
</evidence>
<feature type="region of interest" description="Disordered" evidence="1">
    <location>
        <begin position="130"/>
        <end position="165"/>
    </location>
</feature>
<proteinExistence type="predicted"/>
<keyword evidence="4" id="KW-1185">Reference proteome</keyword>
<keyword evidence="2" id="KW-0732">Signal</keyword>
<sequence length="165" mass="17062">MKQALSAACLAAAFGIAGIGPLAAETAAPGSAPATPAQVAPPPSPGPQGDPRVERQRKGAAKLAGMIRFVDVECPEAKPDYVRFKQVIAAMGVDIKDLEQGPLMAESLGYSEAYKKNTAESCKRAFEHFGESGTTVPGLLAHKAPDEKAPDGKAPDAKPPETKAQ</sequence>
<gene>
    <name evidence="3" type="ORF">MGN01_11500</name>
</gene>
<evidence type="ECO:0000313" key="3">
    <source>
        <dbReference type="EMBL" id="GEP09305.1"/>
    </source>
</evidence>
<dbReference type="AlphaFoldDB" id="A0A512JH80"/>